<dbReference type="AlphaFoldDB" id="A0A023FRK7"/>
<evidence type="ECO:0000256" key="6">
    <source>
        <dbReference type="ARBA" id="ARBA00022989"/>
    </source>
</evidence>
<accession>A0A023FRK7</accession>
<dbReference type="PANTHER" id="PTHR21382:SF1">
    <property type="entry name" value="NADH DEHYDROGENASE [UBIQUINONE] 1 ALPHA SUBCOMPLEX SUBUNIT 11"/>
    <property type="match status" value="1"/>
</dbReference>
<name>A0A023FRK7_AMBCJ</name>
<dbReference type="PANTHER" id="PTHR21382">
    <property type="entry name" value="NADH-UBIQUINONE OXIDOREDUCTASE SUBUNIT"/>
    <property type="match status" value="1"/>
</dbReference>
<evidence type="ECO:0000256" key="7">
    <source>
        <dbReference type="ARBA" id="ARBA00023128"/>
    </source>
</evidence>
<dbReference type="EMBL" id="GBBK01001202">
    <property type="protein sequence ID" value="JAC23280.1"/>
    <property type="molecule type" value="mRNA"/>
</dbReference>
<protein>
    <recommendedName>
        <fullName evidence="3">NADH dehydrogenase [ubiquinone] 1 alpha subcomplex subunit 11</fullName>
    </recommendedName>
    <alternativeName>
        <fullName evidence="9">Complex I-B14.7</fullName>
    </alternativeName>
    <alternativeName>
        <fullName evidence="10">NADH-ubiquinone oxidoreductase subunit B14.7</fullName>
    </alternativeName>
</protein>
<evidence type="ECO:0000256" key="8">
    <source>
        <dbReference type="ARBA" id="ARBA00023136"/>
    </source>
</evidence>
<dbReference type="GO" id="GO:0045271">
    <property type="term" value="C:respiratory chain complex I"/>
    <property type="evidence" value="ECO:0007669"/>
    <property type="project" value="InterPro"/>
</dbReference>
<keyword evidence="8" id="KW-0472">Membrane</keyword>
<comment type="similarity">
    <text evidence="2">Belongs to the complex I NDUFA11 subunit family.</text>
</comment>
<evidence type="ECO:0000256" key="3">
    <source>
        <dbReference type="ARBA" id="ARBA00018191"/>
    </source>
</evidence>
<evidence type="ECO:0000256" key="5">
    <source>
        <dbReference type="ARBA" id="ARBA00022792"/>
    </source>
</evidence>
<evidence type="ECO:0000256" key="4">
    <source>
        <dbReference type="ARBA" id="ARBA00022692"/>
    </source>
</evidence>
<sequence>MAVVPNDFFLMHMWHKWQKDRKEKGIQPFSYYRTRADDEGLEKMGYFSLHALKYGAGAGIIDGIAITEVSTFAQYLGRIGYWTVPLVGSFGAFVATNHFLAKFTGKDTWQNHGVSGIAAAAVWGAKFQSAKVGLWGSLALCVWCSIKKWSVDNNFKLGGKPKGREYIFLAQQYDMTVIKSP</sequence>
<evidence type="ECO:0000256" key="2">
    <source>
        <dbReference type="ARBA" id="ARBA00008699"/>
    </source>
</evidence>
<evidence type="ECO:0000313" key="11">
    <source>
        <dbReference type="EMBL" id="JAC23280.1"/>
    </source>
</evidence>
<keyword evidence="6" id="KW-1133">Transmembrane helix</keyword>
<organism evidence="11">
    <name type="scientific">Amblyomma cajennense</name>
    <name type="common">Cayenne tick</name>
    <name type="synonym">Acarus cajennensis</name>
    <dbReference type="NCBI Taxonomy" id="34607"/>
    <lineage>
        <taxon>Eukaryota</taxon>
        <taxon>Metazoa</taxon>
        <taxon>Ecdysozoa</taxon>
        <taxon>Arthropoda</taxon>
        <taxon>Chelicerata</taxon>
        <taxon>Arachnida</taxon>
        <taxon>Acari</taxon>
        <taxon>Parasitiformes</taxon>
        <taxon>Ixodida</taxon>
        <taxon>Ixodoidea</taxon>
        <taxon>Ixodidae</taxon>
        <taxon>Amblyomminae</taxon>
        <taxon>Amblyomma</taxon>
    </lineage>
</organism>
<evidence type="ECO:0000256" key="10">
    <source>
        <dbReference type="ARBA" id="ARBA00031497"/>
    </source>
</evidence>
<dbReference type="GO" id="GO:0005743">
    <property type="term" value="C:mitochondrial inner membrane"/>
    <property type="evidence" value="ECO:0007669"/>
    <property type="project" value="UniProtKB-SubCell"/>
</dbReference>
<proteinExistence type="evidence at transcript level"/>
<comment type="subcellular location">
    <subcellularLocation>
        <location evidence="1">Mitochondrion inner membrane</location>
        <topology evidence="1">Multi-pass membrane protein</topology>
        <orientation evidence="1">Matrix side</orientation>
    </subcellularLocation>
</comment>
<keyword evidence="5" id="KW-0999">Mitochondrion inner membrane</keyword>
<evidence type="ECO:0000256" key="9">
    <source>
        <dbReference type="ARBA" id="ARBA00030608"/>
    </source>
</evidence>
<reference evidence="11" key="1">
    <citation type="submission" date="2014-03" db="EMBL/GenBank/DDBJ databases">
        <title>The sialotranscriptome of Amblyomma triste, Amblyomma parvum and Amblyomma cajennense ticks, uncovered by 454-based RNA-seq.</title>
        <authorList>
            <person name="Garcia G.R."/>
            <person name="Gardinassi L.G."/>
            <person name="Ribeiro J.M."/>
            <person name="Anatriello E."/>
            <person name="Ferreira B.R."/>
            <person name="Moreira H.N."/>
            <person name="Mafra C."/>
            <person name="Olegario M.M."/>
            <person name="Szabo P.J."/>
            <person name="Miranda-Santos I.K."/>
            <person name="Maruyama S.R."/>
        </authorList>
    </citation>
    <scope>NUCLEOTIDE SEQUENCE</scope>
    <source>
        <strain evidence="11">Uberlandia</strain>
        <tissue evidence="11">Salivary glands</tissue>
    </source>
</reference>
<dbReference type="InterPro" id="IPR039205">
    <property type="entry name" value="NDUFA11"/>
</dbReference>
<evidence type="ECO:0000256" key="1">
    <source>
        <dbReference type="ARBA" id="ARBA00004292"/>
    </source>
</evidence>
<dbReference type="GO" id="GO:0006120">
    <property type="term" value="P:mitochondrial electron transport, NADH to ubiquinone"/>
    <property type="evidence" value="ECO:0007669"/>
    <property type="project" value="InterPro"/>
</dbReference>
<keyword evidence="7" id="KW-0496">Mitochondrion</keyword>
<keyword evidence="4" id="KW-0812">Transmembrane</keyword>